<dbReference type="PROSITE" id="PS51257">
    <property type="entry name" value="PROKAR_LIPOPROTEIN"/>
    <property type="match status" value="1"/>
</dbReference>
<protein>
    <submittedName>
        <fullName evidence="1">Uncharacterized protein</fullName>
    </submittedName>
</protein>
<dbReference type="GeneID" id="77810391"/>
<name>A0ABY7CKZ0_9BASI</name>
<proteinExistence type="predicted"/>
<accession>A0ABY7CKZ0</accession>
<reference evidence="1" key="1">
    <citation type="submission" date="2022-10" db="EMBL/GenBank/DDBJ databases">
        <title>Puccinia triticina Genome sequencing and assembly.</title>
        <authorList>
            <person name="Li C."/>
        </authorList>
    </citation>
    <scope>NUCLEOTIDE SEQUENCE</scope>
    <source>
        <strain evidence="1">Pt15</strain>
    </source>
</reference>
<sequence length="105" mass="11606">MRRYLASDLLLLMNSSGLVVACGLVVALGTRNCCLKSLEIVRSRSSNIAVHSNSSNLVKVLQDSLVLIRAHWISSGPSQDLFELVRTFRNPLEPFKTFQDSSVLT</sequence>
<dbReference type="EMBL" id="CP110425">
    <property type="protein sequence ID" value="WAQ85132.1"/>
    <property type="molecule type" value="Genomic_DNA"/>
</dbReference>
<gene>
    <name evidence="1" type="ORF">PtA15_5A706</name>
</gene>
<dbReference type="RefSeq" id="XP_053020687.1">
    <property type="nucleotide sequence ID" value="XM_053169496.1"/>
</dbReference>
<organism evidence="1 2">
    <name type="scientific">Puccinia triticina</name>
    <dbReference type="NCBI Taxonomy" id="208348"/>
    <lineage>
        <taxon>Eukaryota</taxon>
        <taxon>Fungi</taxon>
        <taxon>Dikarya</taxon>
        <taxon>Basidiomycota</taxon>
        <taxon>Pucciniomycotina</taxon>
        <taxon>Pucciniomycetes</taxon>
        <taxon>Pucciniales</taxon>
        <taxon>Pucciniaceae</taxon>
        <taxon>Puccinia</taxon>
    </lineage>
</organism>
<evidence type="ECO:0000313" key="2">
    <source>
        <dbReference type="Proteomes" id="UP001164743"/>
    </source>
</evidence>
<dbReference type="Proteomes" id="UP001164743">
    <property type="component" value="Chromosome 5A"/>
</dbReference>
<evidence type="ECO:0000313" key="1">
    <source>
        <dbReference type="EMBL" id="WAQ85132.1"/>
    </source>
</evidence>
<keyword evidence="2" id="KW-1185">Reference proteome</keyword>